<keyword evidence="6" id="KW-1185">Reference proteome</keyword>
<dbReference type="Pfam" id="PF00248">
    <property type="entry name" value="Aldo_ket_red"/>
    <property type="match status" value="1"/>
</dbReference>
<dbReference type="InterPro" id="IPR023210">
    <property type="entry name" value="NADP_OxRdtase_dom"/>
</dbReference>
<reference evidence="5 6" key="1">
    <citation type="submission" date="2019-03" db="EMBL/GenBank/DDBJ databases">
        <title>Draft genome sequence of Xylaria hypoxylon DSM 108379, a ubiquitous saprotrophic-parasitic fungi on hardwood.</title>
        <authorList>
            <person name="Buettner E."/>
            <person name="Leonhardt S."/>
            <person name="Gebauer A.M."/>
            <person name="Liers C."/>
            <person name="Hofrichter M."/>
            <person name="Kellner H."/>
        </authorList>
    </citation>
    <scope>NUCLEOTIDE SEQUENCE [LARGE SCALE GENOMIC DNA]</scope>
    <source>
        <strain evidence="5 6">DSM 108379</strain>
    </source>
</reference>
<dbReference type="InterPro" id="IPR005399">
    <property type="entry name" value="K_chnl_volt-dep_bsu_KCNAB-rel"/>
</dbReference>
<evidence type="ECO:0000313" key="5">
    <source>
        <dbReference type="EMBL" id="TGJ82068.1"/>
    </source>
</evidence>
<evidence type="ECO:0000313" key="6">
    <source>
        <dbReference type="Proteomes" id="UP000297716"/>
    </source>
</evidence>
<dbReference type="AlphaFoldDB" id="A0A4Z0YPU9"/>
<comment type="similarity">
    <text evidence="1">Belongs to the shaker potassium channel beta subunit family.</text>
</comment>
<evidence type="ECO:0000256" key="1">
    <source>
        <dbReference type="ARBA" id="ARBA00006515"/>
    </source>
</evidence>
<dbReference type="Gene3D" id="3.20.20.100">
    <property type="entry name" value="NADP-dependent oxidoreductase domain"/>
    <property type="match status" value="1"/>
</dbReference>
<dbReference type="InterPro" id="IPR036812">
    <property type="entry name" value="NAD(P)_OxRdtase_dom_sf"/>
</dbReference>
<dbReference type="GO" id="GO:0016491">
    <property type="term" value="F:oxidoreductase activity"/>
    <property type="evidence" value="ECO:0007669"/>
    <property type="project" value="UniProtKB-KW"/>
</dbReference>
<feature type="domain" description="NADP-dependent oxidoreductase" evidence="4">
    <location>
        <begin position="85"/>
        <end position="395"/>
    </location>
</feature>
<dbReference type="EMBL" id="SKBN01000142">
    <property type="protein sequence ID" value="TGJ82068.1"/>
    <property type="molecule type" value="Genomic_DNA"/>
</dbReference>
<accession>A0A4Z0YPU9</accession>
<proteinExistence type="inferred from homology"/>
<dbReference type="PANTHER" id="PTHR43150:SF6">
    <property type="entry name" value="VIC POTASSIUM ION CHANNEL, BETA SUBUNIT (EUROFUNG)"/>
    <property type="match status" value="1"/>
</dbReference>
<protein>
    <recommendedName>
        <fullName evidence="4">NADP-dependent oxidoreductase domain-containing protein</fullName>
    </recommendedName>
</protein>
<evidence type="ECO:0000259" key="4">
    <source>
        <dbReference type="Pfam" id="PF00248"/>
    </source>
</evidence>
<organism evidence="5 6">
    <name type="scientific">Xylaria hypoxylon</name>
    <dbReference type="NCBI Taxonomy" id="37992"/>
    <lineage>
        <taxon>Eukaryota</taxon>
        <taxon>Fungi</taxon>
        <taxon>Dikarya</taxon>
        <taxon>Ascomycota</taxon>
        <taxon>Pezizomycotina</taxon>
        <taxon>Sordariomycetes</taxon>
        <taxon>Xylariomycetidae</taxon>
        <taxon>Xylariales</taxon>
        <taxon>Xylariaceae</taxon>
        <taxon>Xylaria</taxon>
    </lineage>
</organism>
<dbReference type="PANTHER" id="PTHR43150">
    <property type="entry name" value="HYPERKINETIC, ISOFORM M"/>
    <property type="match status" value="1"/>
</dbReference>
<dbReference type="PRINTS" id="PR01577">
    <property type="entry name" value="KCNABCHANNEL"/>
</dbReference>
<evidence type="ECO:0000256" key="3">
    <source>
        <dbReference type="ARBA" id="ARBA00023002"/>
    </source>
</evidence>
<dbReference type="OrthoDB" id="1720422at2759"/>
<comment type="caution">
    <text evidence="5">The sequence shown here is derived from an EMBL/GenBank/DDBJ whole genome shotgun (WGS) entry which is preliminary data.</text>
</comment>
<dbReference type="Proteomes" id="UP000297716">
    <property type="component" value="Unassembled WGS sequence"/>
</dbReference>
<name>A0A4Z0YPU9_9PEZI</name>
<evidence type="ECO:0000256" key="2">
    <source>
        <dbReference type="ARBA" id="ARBA00022857"/>
    </source>
</evidence>
<gene>
    <name evidence="5" type="ORF">E0Z10_g6683</name>
</gene>
<keyword evidence="3" id="KW-0560">Oxidoreductase</keyword>
<sequence length="406" mass="46018">MIDWSVVANELIRTRRVLATHRDFGTAFGVFHIKQPFVPRLRNKRINLPTVVRLSTQIRKNGAPEDLPQMTYRFLGRSGLQVSAISLGGWLTYGGYTENEKTFECMKAAFDTGINFFDCAEVYASGKSEEVMGQAIKKYGWKRNDLVISTKLYWGTAFGDNPVNNKGLSRKHIIEGMDASLKRLELEYVDVIYAHRPDRQTPMEETVRAFNHLINTGKALYWGTSMWDADEIAQAWRYADKLGLIGPVVEQPQYNMLYREKVELEYAKLYREVGTGLTVFSPLAQGLLSGKYKNGIPDDSRLAQQQVEFIAGWWKRTGKEKFDETIQQINQLEPIANDLGIKQSTLALAWVLKNPHVSSAIIGASSADQIYENVRAVAAVDKLTPEIMDKIDEILNNKPPALVERY</sequence>
<dbReference type="SUPFAM" id="SSF51430">
    <property type="entry name" value="NAD(P)-linked oxidoreductase"/>
    <property type="match status" value="1"/>
</dbReference>
<keyword evidence="2" id="KW-0521">NADP</keyword>
<dbReference type="STRING" id="37992.A0A4Z0YPU9"/>